<proteinExistence type="inferred from homology"/>
<feature type="active site" description="Acyl-ester intermediate" evidence="7">
    <location>
        <position position="59"/>
    </location>
</feature>
<dbReference type="GO" id="GO:0071555">
    <property type="term" value="P:cell wall organization"/>
    <property type="evidence" value="ECO:0007669"/>
    <property type="project" value="UniProtKB-KW"/>
</dbReference>
<dbReference type="PANTHER" id="PTHR21581:SF6">
    <property type="entry name" value="TRAFFICKING PROTEIN PARTICLE COMPLEX SUBUNIT 12"/>
    <property type="match status" value="1"/>
</dbReference>
<accession>A0A2W5FNM0</accession>
<dbReference type="Pfam" id="PF00768">
    <property type="entry name" value="Peptidase_S11"/>
    <property type="match status" value="1"/>
</dbReference>
<evidence type="ECO:0000256" key="7">
    <source>
        <dbReference type="PIRSR" id="PIRSR618044-1"/>
    </source>
</evidence>
<evidence type="ECO:0000313" key="13">
    <source>
        <dbReference type="Proteomes" id="UP000249739"/>
    </source>
</evidence>
<keyword evidence="12" id="KW-0645">Protease</keyword>
<dbReference type="GO" id="GO:0009002">
    <property type="term" value="F:serine-type D-Ala-D-Ala carboxypeptidase activity"/>
    <property type="evidence" value="ECO:0007669"/>
    <property type="project" value="InterPro"/>
</dbReference>
<reference evidence="12 13" key="1">
    <citation type="submission" date="2017-08" db="EMBL/GenBank/DDBJ databases">
        <title>Infants hospitalized years apart are colonized by the same room-sourced microbial strains.</title>
        <authorList>
            <person name="Brooks B."/>
            <person name="Olm M.R."/>
            <person name="Firek B.A."/>
            <person name="Baker R."/>
            <person name="Thomas B.C."/>
            <person name="Morowitz M.J."/>
            <person name="Banfield J.F."/>
        </authorList>
    </citation>
    <scope>NUCLEOTIDE SEQUENCE [LARGE SCALE GENOMIC DNA]</scope>
    <source>
        <strain evidence="12">S2_006_000_R2_64</strain>
    </source>
</reference>
<dbReference type="PRINTS" id="PR00725">
    <property type="entry name" value="DADACBPTASE1"/>
</dbReference>
<gene>
    <name evidence="12" type="ORF">DI586_03200</name>
</gene>
<evidence type="ECO:0000256" key="1">
    <source>
        <dbReference type="ARBA" id="ARBA00007164"/>
    </source>
</evidence>
<dbReference type="SUPFAM" id="SSF56601">
    <property type="entry name" value="beta-lactamase/transpeptidase-like"/>
    <property type="match status" value="1"/>
</dbReference>
<evidence type="ECO:0000256" key="9">
    <source>
        <dbReference type="RuleBase" id="RU004016"/>
    </source>
</evidence>
<dbReference type="PANTHER" id="PTHR21581">
    <property type="entry name" value="D-ALANYL-D-ALANINE CARBOXYPEPTIDASE"/>
    <property type="match status" value="1"/>
</dbReference>
<dbReference type="InterPro" id="IPR001967">
    <property type="entry name" value="Peptidase_S11_N"/>
</dbReference>
<name>A0A2W5FNM0_9BACT</name>
<dbReference type="GO" id="GO:0009252">
    <property type="term" value="P:peptidoglycan biosynthetic process"/>
    <property type="evidence" value="ECO:0007669"/>
    <property type="project" value="UniProtKB-KW"/>
</dbReference>
<evidence type="ECO:0000256" key="5">
    <source>
        <dbReference type="ARBA" id="ARBA00022984"/>
    </source>
</evidence>
<organism evidence="12 13">
    <name type="scientific">Micavibrio aeruginosavorus</name>
    <dbReference type="NCBI Taxonomy" id="349221"/>
    <lineage>
        <taxon>Bacteria</taxon>
        <taxon>Pseudomonadati</taxon>
        <taxon>Bdellovibrionota</taxon>
        <taxon>Bdellovibrionia</taxon>
        <taxon>Bdellovibrionales</taxon>
        <taxon>Pseudobdellovibrionaceae</taxon>
        <taxon>Micavibrio</taxon>
    </lineage>
</organism>
<feature type="domain" description="Peptidase S11 D-alanyl-D-alanine carboxypeptidase A N-terminal" evidence="11">
    <location>
        <begin position="34"/>
        <end position="251"/>
    </location>
</feature>
<dbReference type="EMBL" id="QFOT01000021">
    <property type="protein sequence ID" value="PZP56578.1"/>
    <property type="molecule type" value="Genomic_DNA"/>
</dbReference>
<evidence type="ECO:0000256" key="2">
    <source>
        <dbReference type="ARBA" id="ARBA00022729"/>
    </source>
</evidence>
<evidence type="ECO:0000256" key="6">
    <source>
        <dbReference type="ARBA" id="ARBA00023316"/>
    </source>
</evidence>
<feature type="region of interest" description="Disordered" evidence="10">
    <location>
        <begin position="1"/>
        <end position="20"/>
    </location>
</feature>
<dbReference type="AlphaFoldDB" id="A0A2W5FNM0"/>
<comment type="similarity">
    <text evidence="1 9">Belongs to the peptidase S11 family.</text>
</comment>
<keyword evidence="3" id="KW-0378">Hydrolase</keyword>
<dbReference type="GO" id="GO:0008360">
    <property type="term" value="P:regulation of cell shape"/>
    <property type="evidence" value="ECO:0007669"/>
    <property type="project" value="UniProtKB-KW"/>
</dbReference>
<keyword evidence="2" id="KW-0732">Signal</keyword>
<feature type="active site" description="Proton acceptor" evidence="7">
    <location>
        <position position="62"/>
    </location>
</feature>
<evidence type="ECO:0000256" key="3">
    <source>
        <dbReference type="ARBA" id="ARBA00022801"/>
    </source>
</evidence>
<keyword evidence="6" id="KW-0961">Cell wall biogenesis/degradation</keyword>
<evidence type="ECO:0000259" key="11">
    <source>
        <dbReference type="Pfam" id="PF00768"/>
    </source>
</evidence>
<dbReference type="InterPro" id="IPR012338">
    <property type="entry name" value="Beta-lactam/transpept-like"/>
</dbReference>
<keyword evidence="12" id="KW-0121">Carboxypeptidase</keyword>
<evidence type="ECO:0000256" key="10">
    <source>
        <dbReference type="SAM" id="MobiDB-lite"/>
    </source>
</evidence>
<feature type="binding site" evidence="8">
    <location>
        <position position="221"/>
    </location>
    <ligand>
        <name>substrate</name>
    </ligand>
</feature>
<keyword evidence="5" id="KW-0573">Peptidoglycan synthesis</keyword>
<evidence type="ECO:0000256" key="8">
    <source>
        <dbReference type="PIRSR" id="PIRSR618044-2"/>
    </source>
</evidence>
<keyword evidence="4" id="KW-0133">Cell shape</keyword>
<feature type="active site" evidence="7">
    <location>
        <position position="119"/>
    </location>
</feature>
<evidence type="ECO:0000313" key="12">
    <source>
        <dbReference type="EMBL" id="PZP56578.1"/>
    </source>
</evidence>
<dbReference type="Gene3D" id="3.40.710.10">
    <property type="entry name" value="DD-peptidase/beta-lactamase superfamily"/>
    <property type="match status" value="1"/>
</dbReference>
<evidence type="ECO:0000256" key="4">
    <source>
        <dbReference type="ARBA" id="ARBA00022960"/>
    </source>
</evidence>
<dbReference type="Proteomes" id="UP000249739">
    <property type="component" value="Unassembled WGS sequence"/>
</dbReference>
<dbReference type="GO" id="GO:0006508">
    <property type="term" value="P:proteolysis"/>
    <property type="evidence" value="ECO:0007669"/>
    <property type="project" value="InterPro"/>
</dbReference>
<comment type="caution">
    <text evidence="12">The sequence shown here is derived from an EMBL/GenBank/DDBJ whole genome shotgun (WGS) entry which is preliminary data.</text>
</comment>
<protein>
    <submittedName>
        <fullName evidence="12">D-alanyl-D-alanine carboxypeptidase</fullName>
    </submittedName>
</protein>
<sequence>MQPVTADAASKKKKKASRPALAVSPINQKNPKYASIVIDAETGTILSSDSADALRHPASLTKMMTLMMVFDALANGKLQPNQRIPISKKAAAMPASKLGLPAGSSIRLDDAMSSLATLSANDMSVALAEAIGGTESEFARKMTAKAKAIGMSRTQYYNASGLPNQYQVTTARDQARLARYILKNYPSQARLFAKQRFDYNGRTYRNHNRLMETYAGMDCCKTGFINASGFNLVASAKRDGRRVIGVVFGGRTTVTRNVHMASLLDKGFDKAKTIDKDIRIAAQRTPAPSTNQRAAESAALAAVTSSTVQPAVPLKEEIVLASASENHEVVQEAYRAAQASTETALQVKKIQPAPNPYAPATQPQTLGTITLRDNNPAPAQLQQASLTALPATTNGWAIQIGAYQTRLATDQAIFSAQRKLPAHLKKTQTMVVPLRTADASWMFRARLGGFTQSEAAEACRYFKDCLLISPQAY</sequence>
<dbReference type="InterPro" id="IPR018044">
    <property type="entry name" value="Peptidase_S11"/>
</dbReference>